<dbReference type="Proteomes" id="UP001064896">
    <property type="component" value="Chromosome"/>
</dbReference>
<evidence type="ECO:0000313" key="2">
    <source>
        <dbReference type="Proteomes" id="UP001064896"/>
    </source>
</evidence>
<evidence type="ECO:0000313" key="1">
    <source>
        <dbReference type="EMBL" id="BCD83623.1"/>
    </source>
</evidence>
<dbReference type="RefSeq" id="WP_265169216.1">
    <property type="nucleotide sequence ID" value="NZ_AP023081.1"/>
</dbReference>
<organism evidence="1 2">
    <name type="scientific">Pseudomonas solani</name>
    <dbReference type="NCBI Taxonomy" id="2731552"/>
    <lineage>
        <taxon>Bacteria</taxon>
        <taxon>Pseudomonadati</taxon>
        <taxon>Pseudomonadota</taxon>
        <taxon>Gammaproteobacteria</taxon>
        <taxon>Pseudomonadales</taxon>
        <taxon>Pseudomonadaceae</taxon>
        <taxon>Pseudomonas</taxon>
    </lineage>
</organism>
<name>A0ABM7L265_9PSED</name>
<keyword evidence="2" id="KW-1185">Reference proteome</keyword>
<gene>
    <name evidence="1" type="ORF">PSm6_00300</name>
</gene>
<proteinExistence type="predicted"/>
<dbReference type="EMBL" id="AP023081">
    <property type="protein sequence ID" value="BCD83623.1"/>
    <property type="molecule type" value="Genomic_DNA"/>
</dbReference>
<protein>
    <submittedName>
        <fullName evidence="1">Uncharacterized protein</fullName>
    </submittedName>
</protein>
<accession>A0ABM7L265</accession>
<sequence>MSKHTKGPWEYKGTLFGDRNISSEYGLDGERLVSGRQHIACIPSASSKHNPDYFAMFLANAHLICAAPDLLEALEKVLATTSSADMDYFALEMANAAIAKARGES</sequence>
<reference evidence="1" key="1">
    <citation type="submission" date="2020-05" db="EMBL/GenBank/DDBJ databases">
        <title>Complete genome sequence of Pseudomonas sp. Sm006.</title>
        <authorList>
            <person name="Takeuchi K."/>
            <person name="Someya N."/>
        </authorList>
    </citation>
    <scope>NUCLEOTIDE SEQUENCE</scope>
    <source>
        <strain evidence="1">Sm006</strain>
    </source>
</reference>